<organism evidence="1">
    <name type="scientific">marine sediment metagenome</name>
    <dbReference type="NCBI Taxonomy" id="412755"/>
    <lineage>
        <taxon>unclassified sequences</taxon>
        <taxon>metagenomes</taxon>
        <taxon>ecological metagenomes</taxon>
    </lineage>
</organism>
<reference evidence="1" key="1">
    <citation type="journal article" date="2015" name="Nature">
        <title>Complex archaea that bridge the gap between prokaryotes and eukaryotes.</title>
        <authorList>
            <person name="Spang A."/>
            <person name="Saw J.H."/>
            <person name="Jorgensen S.L."/>
            <person name="Zaremba-Niedzwiedzka K."/>
            <person name="Martijn J."/>
            <person name="Lind A.E."/>
            <person name="van Eijk R."/>
            <person name="Schleper C."/>
            <person name="Guy L."/>
            <person name="Ettema T.J."/>
        </authorList>
    </citation>
    <scope>NUCLEOTIDE SEQUENCE</scope>
</reference>
<name>A0A0F9ERS9_9ZZZZ</name>
<sequence length="249" mass="27212">MPRIPIHNIGVGGIIKDIPPHLLPPEMWSDGQNMRFRDGKVVKFTGHEAVFDPPSIAPYWAIAAQTAAEQFWLYAGLAKIYTVEQDGTHTEITRASGDYTGIAGDLWDGTVLAGIPVVTNGVDDPQSWSPIAAATPLVDLPNWPANTTCKHIRAFKNFLVALHITESGTVKPHMVKWSHPADPGSVPSSWDDTDATKDAGEVELADSQAGIIQDALGLRDILLIYKDNSIWGMQHIGGQFIFRFFPMFG</sequence>
<feature type="non-terminal residue" evidence="1">
    <location>
        <position position="249"/>
    </location>
</feature>
<gene>
    <name evidence="1" type="ORF">LCGC14_2041240</name>
</gene>
<protein>
    <submittedName>
        <fullName evidence="1">Uncharacterized protein</fullName>
    </submittedName>
</protein>
<accession>A0A0F9ERS9</accession>
<dbReference type="AlphaFoldDB" id="A0A0F9ERS9"/>
<dbReference type="EMBL" id="LAZR01023936">
    <property type="protein sequence ID" value="KKL76808.1"/>
    <property type="molecule type" value="Genomic_DNA"/>
</dbReference>
<proteinExistence type="predicted"/>
<evidence type="ECO:0000313" key="1">
    <source>
        <dbReference type="EMBL" id="KKL76808.1"/>
    </source>
</evidence>
<comment type="caution">
    <text evidence="1">The sequence shown here is derived from an EMBL/GenBank/DDBJ whole genome shotgun (WGS) entry which is preliminary data.</text>
</comment>